<feature type="region of interest" description="Disordered" evidence="1">
    <location>
        <begin position="95"/>
        <end position="121"/>
    </location>
</feature>
<sequence>MFDLLYTAWDLAPFARDLGDDGPPFRWIPERRAQLRAELDAAFCLLYGLERSDVEYVLQSFPVLRNNEERAYGEYRTARLVLTAFDALVTAQTLGEPYRSPLDPPPGDDRQRHPPRTTSDQ</sequence>
<gene>
    <name evidence="2" type="ORF">ENP47_00210</name>
</gene>
<proteinExistence type="predicted"/>
<reference evidence="2" key="1">
    <citation type="journal article" date="2020" name="mSystems">
        <title>Genome- and Community-Level Interaction Insights into Carbon Utilization and Element Cycling Functions of Hydrothermarchaeota in Hydrothermal Sediment.</title>
        <authorList>
            <person name="Zhou Z."/>
            <person name="Liu Y."/>
            <person name="Xu W."/>
            <person name="Pan J."/>
            <person name="Luo Z.H."/>
            <person name="Li M."/>
        </authorList>
    </citation>
    <scope>NUCLEOTIDE SEQUENCE [LARGE SCALE GENOMIC DNA]</scope>
    <source>
        <strain evidence="2">SpSt-222</strain>
    </source>
</reference>
<evidence type="ECO:0000313" key="2">
    <source>
        <dbReference type="EMBL" id="HEF64026.1"/>
    </source>
</evidence>
<dbReference type="AlphaFoldDB" id="A0A7C1FRM4"/>
<accession>A0A7C1FRM4</accession>
<dbReference type="EMBL" id="DSJL01000001">
    <property type="protein sequence ID" value="HEF64026.1"/>
    <property type="molecule type" value="Genomic_DNA"/>
</dbReference>
<organism evidence="2">
    <name type="scientific">Thermomicrobium roseum</name>
    <dbReference type="NCBI Taxonomy" id="500"/>
    <lineage>
        <taxon>Bacteria</taxon>
        <taxon>Pseudomonadati</taxon>
        <taxon>Thermomicrobiota</taxon>
        <taxon>Thermomicrobia</taxon>
        <taxon>Thermomicrobiales</taxon>
        <taxon>Thermomicrobiaceae</taxon>
        <taxon>Thermomicrobium</taxon>
    </lineage>
</organism>
<protein>
    <submittedName>
        <fullName evidence="2">Uncharacterized protein</fullName>
    </submittedName>
</protein>
<evidence type="ECO:0000256" key="1">
    <source>
        <dbReference type="SAM" id="MobiDB-lite"/>
    </source>
</evidence>
<name>A0A7C1FRM4_THERO</name>
<comment type="caution">
    <text evidence="2">The sequence shown here is derived from an EMBL/GenBank/DDBJ whole genome shotgun (WGS) entry which is preliminary data.</text>
</comment>